<dbReference type="PROSITE" id="PS51084">
    <property type="entry name" value="HIT_2"/>
    <property type="match status" value="1"/>
</dbReference>
<dbReference type="AlphaFoldDB" id="A0A433S9P7"/>
<organism evidence="3 4">
    <name type="scientific">Saezia sanguinis</name>
    <dbReference type="NCBI Taxonomy" id="1965230"/>
    <lineage>
        <taxon>Bacteria</taxon>
        <taxon>Pseudomonadati</taxon>
        <taxon>Pseudomonadota</taxon>
        <taxon>Betaproteobacteria</taxon>
        <taxon>Burkholderiales</taxon>
        <taxon>Saeziaceae</taxon>
        <taxon>Saezia</taxon>
    </lineage>
</organism>
<proteinExistence type="predicted"/>
<evidence type="ECO:0000313" key="3">
    <source>
        <dbReference type="EMBL" id="RUS65455.1"/>
    </source>
</evidence>
<dbReference type="InterPro" id="IPR036265">
    <property type="entry name" value="HIT-like_sf"/>
</dbReference>
<comment type="caution">
    <text evidence="3">The sequence shown here is derived from an EMBL/GenBank/DDBJ whole genome shotgun (WGS) entry which is preliminary data.</text>
</comment>
<evidence type="ECO:0000256" key="1">
    <source>
        <dbReference type="PROSITE-ProRule" id="PRU00464"/>
    </source>
</evidence>
<evidence type="ECO:0000259" key="2">
    <source>
        <dbReference type="PROSITE" id="PS51084"/>
    </source>
</evidence>
<dbReference type="EMBL" id="PQSP01000012">
    <property type="protein sequence ID" value="RUS65455.1"/>
    <property type="molecule type" value="Genomic_DNA"/>
</dbReference>
<dbReference type="RefSeq" id="WP_239442557.1">
    <property type="nucleotide sequence ID" value="NZ_PQSP01000012.1"/>
</dbReference>
<protein>
    <recommendedName>
        <fullName evidence="2">HIT domain-containing protein</fullName>
    </recommendedName>
</protein>
<accession>A0A433S9P7</accession>
<evidence type="ECO:0000313" key="4">
    <source>
        <dbReference type="Proteomes" id="UP000286947"/>
    </source>
</evidence>
<dbReference type="GO" id="GO:0003824">
    <property type="term" value="F:catalytic activity"/>
    <property type="evidence" value="ECO:0007669"/>
    <property type="project" value="InterPro"/>
</dbReference>
<dbReference type="PIRSF" id="PIRSF000714">
    <property type="entry name" value="HIT"/>
    <property type="match status" value="1"/>
</dbReference>
<feature type="domain" description="HIT" evidence="2">
    <location>
        <begin position="42"/>
        <end position="108"/>
    </location>
</feature>
<dbReference type="Proteomes" id="UP000286947">
    <property type="component" value="Unassembled WGS sequence"/>
</dbReference>
<dbReference type="Pfam" id="PF01230">
    <property type="entry name" value="HIT"/>
    <property type="match status" value="1"/>
</dbReference>
<dbReference type="Gene3D" id="3.30.428.10">
    <property type="entry name" value="HIT-like"/>
    <property type="match status" value="1"/>
</dbReference>
<reference evidence="3 4" key="1">
    <citation type="submission" date="2018-01" db="EMBL/GenBank/DDBJ databases">
        <title>Saezia sanguinis gen. nov., sp. nov., in the order Burkholderiales isolated from human blood.</title>
        <authorList>
            <person name="Medina-Pascual M.J."/>
            <person name="Valdezate S."/>
            <person name="Monzon S."/>
            <person name="Cuesta I."/>
            <person name="Carrasco G."/>
            <person name="Villalon P."/>
            <person name="Saez-Nieto J.A."/>
        </authorList>
    </citation>
    <scope>NUCLEOTIDE SEQUENCE [LARGE SCALE GENOMIC DNA]</scope>
    <source>
        <strain evidence="3 4">CNM695-12</strain>
    </source>
</reference>
<dbReference type="InterPro" id="IPR026026">
    <property type="entry name" value="HIT_Hint"/>
</dbReference>
<name>A0A433S9P7_9BURK</name>
<gene>
    <name evidence="3" type="ORF">CUZ56_02912</name>
</gene>
<keyword evidence="4" id="KW-1185">Reference proteome</keyword>
<sequence length="149" mass="17290">MMPYLQECVLCNADGGILIASTDRWRVIRALDQEGFPLTYRVVWNAHVAEFSDLSQDERHECMAAVAWVEQAMRRFLQPQKINLAAFGNMVPHLHWHLVARYPWDSRFPASPWAAPVRENAVERWEALLPQQQQLEQYLCDDVALAHGY</sequence>
<dbReference type="InterPro" id="IPR011146">
    <property type="entry name" value="HIT-like"/>
</dbReference>
<dbReference type="SUPFAM" id="SSF54197">
    <property type="entry name" value="HIT-like"/>
    <property type="match status" value="1"/>
</dbReference>
<feature type="short sequence motif" description="Histidine triad motif" evidence="1">
    <location>
        <begin position="93"/>
        <end position="97"/>
    </location>
</feature>